<evidence type="ECO:0000313" key="3">
    <source>
        <dbReference type="EMBL" id="SMC35844.1"/>
    </source>
</evidence>
<dbReference type="InterPro" id="IPR004843">
    <property type="entry name" value="Calcineurin-like_PHP"/>
</dbReference>
<feature type="domain" description="Calcineurin-like phosphoesterase" evidence="2">
    <location>
        <begin position="3"/>
        <end position="199"/>
    </location>
</feature>
<dbReference type="Gene3D" id="3.60.21.10">
    <property type="match status" value="1"/>
</dbReference>
<keyword evidence="1" id="KW-0378">Hydrolase</keyword>
<dbReference type="Proteomes" id="UP000243884">
    <property type="component" value="Unassembled WGS sequence"/>
</dbReference>
<dbReference type="OrthoDB" id="9773856at2"/>
<dbReference type="Pfam" id="PF00149">
    <property type="entry name" value="Metallophos"/>
    <property type="match status" value="1"/>
</dbReference>
<proteinExistence type="predicted"/>
<reference evidence="4" key="1">
    <citation type="submission" date="2017-04" db="EMBL/GenBank/DDBJ databases">
        <authorList>
            <person name="Varghese N."/>
            <person name="Submissions S."/>
        </authorList>
    </citation>
    <scope>NUCLEOTIDE SEQUENCE [LARGE SCALE GENOMIC DNA]</scope>
    <source>
        <strain evidence="4">DSM 21500</strain>
    </source>
</reference>
<dbReference type="EMBL" id="FWXK01000003">
    <property type="protein sequence ID" value="SMC35844.1"/>
    <property type="molecule type" value="Genomic_DNA"/>
</dbReference>
<dbReference type="RefSeq" id="WP_084098550.1">
    <property type="nucleotide sequence ID" value="NZ_FWXK01000003.1"/>
</dbReference>
<protein>
    <submittedName>
        <fullName evidence="3">DNA repair exonuclease SbcCD nuclease subunit</fullName>
    </submittedName>
</protein>
<organism evidence="3 4">
    <name type="scientific">Aerococcus suis</name>
    <dbReference type="NCBI Taxonomy" id="371602"/>
    <lineage>
        <taxon>Bacteria</taxon>
        <taxon>Bacillati</taxon>
        <taxon>Bacillota</taxon>
        <taxon>Bacilli</taxon>
        <taxon>Lactobacillales</taxon>
        <taxon>Aerococcaceae</taxon>
        <taxon>Aerococcus</taxon>
    </lineage>
</organism>
<dbReference type="PANTHER" id="PTHR30337">
    <property type="entry name" value="COMPONENT OF ATP-DEPENDENT DSDNA EXONUCLEASE"/>
    <property type="match status" value="1"/>
</dbReference>
<dbReference type="AlphaFoldDB" id="A0A1W1YI87"/>
<keyword evidence="3" id="KW-0540">Nuclease</keyword>
<dbReference type="SUPFAM" id="SSF56300">
    <property type="entry name" value="Metallo-dependent phosphatases"/>
    <property type="match status" value="1"/>
</dbReference>
<gene>
    <name evidence="3" type="ORF">SAMN04487984_0693</name>
</gene>
<dbReference type="InterPro" id="IPR050535">
    <property type="entry name" value="DNA_Repair-Maintenance_Comp"/>
</dbReference>
<accession>A0A1W1YI87</accession>
<dbReference type="PANTHER" id="PTHR30337:SF7">
    <property type="entry name" value="PHOSPHOESTERASE"/>
    <property type="match status" value="1"/>
</dbReference>
<dbReference type="GO" id="GO:0004527">
    <property type="term" value="F:exonuclease activity"/>
    <property type="evidence" value="ECO:0007669"/>
    <property type="project" value="UniProtKB-KW"/>
</dbReference>
<dbReference type="InterPro" id="IPR029052">
    <property type="entry name" value="Metallo-depent_PP-like"/>
</dbReference>
<dbReference type="InterPro" id="IPR041796">
    <property type="entry name" value="Mre11_N"/>
</dbReference>
<keyword evidence="4" id="KW-1185">Reference proteome</keyword>
<dbReference type="InterPro" id="IPR014576">
    <property type="entry name" value="Pesterase_YhaO"/>
</dbReference>
<dbReference type="CDD" id="cd00840">
    <property type="entry name" value="MPP_Mre11_N"/>
    <property type="match status" value="1"/>
</dbReference>
<evidence type="ECO:0000313" key="4">
    <source>
        <dbReference type="Proteomes" id="UP000243884"/>
    </source>
</evidence>
<evidence type="ECO:0000259" key="2">
    <source>
        <dbReference type="Pfam" id="PF00149"/>
    </source>
</evidence>
<dbReference type="STRING" id="371602.SAMN04487984_0693"/>
<dbReference type="PIRSF" id="PIRSF033091">
    <property type="entry name" value="Pesterase_YhaO"/>
    <property type="match status" value="1"/>
</dbReference>
<keyword evidence="3" id="KW-0269">Exonuclease</keyword>
<name>A0A1W1YI87_9LACT</name>
<sequence length="424" mass="49689">MVRFMHAADLHLDQTFHHIASQNEELYKQLNHATEDSFERLIDIAINEKIDFLLISGDIFNGERASLQAQFRFNEGMKRLSDHDILVYMIYGNHDYIKDAKHRLALPDNVYTFGEEVETIRETLKTGEVVAISGFSYMSRWIDHSMVPEFPQRDANVDFHIGLYHGEQAKNDSQNRYAPFTISELREKGYDYWALGHIHLRQQLSANPPMLYPGNLQGSSFKEQGPKGALLVSIKKGEAPQYEFVETSDWQFISTINPLPKITSLETLRDAIERVLHEHVMYAKREGVNVISRLIFKSNNDQETLYWWNEYRDELREQLRWSLSNQNNNRTEKIYLADLAMQITSDTDWSPSRAFNESLKKAYAKYSEDDHLDTVLADLNNKDQWQKFLRPRIDNEAFKQRVLSRVRTLIVTEQANYNQEQRRG</sequence>
<evidence type="ECO:0000256" key="1">
    <source>
        <dbReference type="ARBA" id="ARBA00022801"/>
    </source>
</evidence>